<protein>
    <submittedName>
        <fullName evidence="1">Uncharacterized protein</fullName>
    </submittedName>
</protein>
<reference evidence="1" key="2">
    <citation type="submission" date="2020-09" db="EMBL/GenBank/DDBJ databases">
        <authorList>
            <person name="Sun Q."/>
            <person name="Ohkuma M."/>
        </authorList>
    </citation>
    <scope>NUCLEOTIDE SEQUENCE</scope>
    <source>
        <strain evidence="1">JCM 31311</strain>
    </source>
</reference>
<evidence type="ECO:0000313" key="2">
    <source>
        <dbReference type="Proteomes" id="UP000603865"/>
    </source>
</evidence>
<name>A0A918F717_9DEIO</name>
<accession>A0A918F717</accession>
<gene>
    <name evidence="1" type="ORF">GCM10008957_25130</name>
</gene>
<dbReference type="RefSeq" id="WP_189090858.1">
    <property type="nucleotide sequence ID" value="NZ_BMQL01000013.1"/>
</dbReference>
<organism evidence="1 2">
    <name type="scientific">Deinococcus ruber</name>
    <dbReference type="NCBI Taxonomy" id="1848197"/>
    <lineage>
        <taxon>Bacteria</taxon>
        <taxon>Thermotogati</taxon>
        <taxon>Deinococcota</taxon>
        <taxon>Deinococci</taxon>
        <taxon>Deinococcales</taxon>
        <taxon>Deinococcaceae</taxon>
        <taxon>Deinococcus</taxon>
    </lineage>
</organism>
<dbReference type="EMBL" id="BMQL01000013">
    <property type="protein sequence ID" value="GGR11364.1"/>
    <property type="molecule type" value="Genomic_DNA"/>
</dbReference>
<reference evidence="1" key="1">
    <citation type="journal article" date="2014" name="Int. J. Syst. Evol. Microbiol.">
        <title>Complete genome sequence of Corynebacterium casei LMG S-19264T (=DSM 44701T), isolated from a smear-ripened cheese.</title>
        <authorList>
            <consortium name="US DOE Joint Genome Institute (JGI-PGF)"/>
            <person name="Walter F."/>
            <person name="Albersmeier A."/>
            <person name="Kalinowski J."/>
            <person name="Ruckert C."/>
        </authorList>
    </citation>
    <scope>NUCLEOTIDE SEQUENCE</scope>
    <source>
        <strain evidence="1">JCM 31311</strain>
    </source>
</reference>
<comment type="caution">
    <text evidence="1">The sequence shown here is derived from an EMBL/GenBank/DDBJ whole genome shotgun (WGS) entry which is preliminary data.</text>
</comment>
<keyword evidence="2" id="KW-1185">Reference proteome</keyword>
<sequence length="777" mass="83679">MPLILSLPEAQASAVFSATIFDGALTSAQFTASTQAPGLVSAVFTVQIQEVTDGSATFSATTAPAVGARATFYARKPVEVRASAVFHSHSQRIVGSGASGRAVSYEVDIQGLPGTVEKWDYSLIGRYEELSVTVIGQFGLDTPAVSLHAKAYSEPGHALIGELPERDFQRIGLEPEVNIGEDTTVFHFRNSFDSPLRGVRLPELVPWKLFPTPDPCLRTHQSLSIGGLVADVMRNNVDHAFALLDDPLENAFYEEGVNDFSTEGMTPEGLWDATYGALGMVLRVEPSGTGIRLIGAWPNPTGLPTGPELSADWQLSRSQGRELLQTPSRLTIKSSDGRFHVGTADILTWLIADPALEEVKQELSLDQSWTDPAESSGTSRVQRKYQKTTGQLTATAELTTADIEVKESGDNAGSVIWHGVVTGHTQTITNYDPDCPTRPVLQRTVTRAWGFDLHTKPNVGSLDGPDGGWNYVTTGDLTADEQTITIYRYSPQGFLSAKITLTRRLASMQQNNADAAPDQRGSLASHEYITTIQTETWRPTGGGQWLYSPGVSGQTLMPVYDQNSGDAVRTASVNRSVPDAPRLTDQAPPSYPCSTCDQDGRMVNVPAGITLDIGDAGFGDAQEINLSFLPPSFLTGLSTKLLTQRWGRITTALSLPFPCAFYPGTELADGTVRELKISGTADSVDSSVTLARLDDLFGPPVASATDTLTDPFRGRAIMLSGQPGGARVKLLRGWNVASGTPVLEDAFVAFWTGFPPRPGNEIEWEMQSGIREAKNAR</sequence>
<proteinExistence type="predicted"/>
<dbReference type="AlphaFoldDB" id="A0A918F717"/>
<evidence type="ECO:0000313" key="1">
    <source>
        <dbReference type="EMBL" id="GGR11364.1"/>
    </source>
</evidence>
<dbReference type="Proteomes" id="UP000603865">
    <property type="component" value="Unassembled WGS sequence"/>
</dbReference>